<organism evidence="7 8">
    <name type="scientific">Triparma retinervis</name>
    <dbReference type="NCBI Taxonomy" id="2557542"/>
    <lineage>
        <taxon>Eukaryota</taxon>
        <taxon>Sar</taxon>
        <taxon>Stramenopiles</taxon>
        <taxon>Ochrophyta</taxon>
        <taxon>Bolidophyceae</taxon>
        <taxon>Parmales</taxon>
        <taxon>Triparmaceae</taxon>
        <taxon>Triparma</taxon>
    </lineage>
</organism>
<keyword evidence="8" id="KW-1185">Reference proteome</keyword>
<protein>
    <recommendedName>
        <fullName evidence="6">EXS domain-containing protein</fullName>
    </recommendedName>
</protein>
<sequence>MVQFSLSFSNLKIPKHQSGYLDYAGLKSFMVECAKCDIEDGGGDDEDPQPGQVDAPEMQVPLIDRTQVQTGEGGRRWIRRFREEVRKVTDYHEGMQNLISEKKVEVFAKWRDRDSNVGDIGGGGMTREDKREWRRDMRMVYRLCDEALSFKALNETAIIKVKKKCRKYHRGWLDGYEKEEEEEEDTRGWGTKGSIDEVVEEWCNRTGDSQQQAVNELRSIPLPPSSSLSVLLGFRSGLLLTLLLWLVWDLLFDDPNGVDVLDSPTTWGWSFSLCAIMVQLGYGVCKSQWSIRGINADYLLGFHRPRDTDAGRVIIARGLGMGVGWNVGFLMFLKIRRDAAGVIGRTIPAYACQVLVLLMIAWHTFFPIRKRRGILKGVWETVKTPWGRVTFRENLIADGLTSAVKVNTALAYTLCYYITGDFLLDQDKLSISKGGGSCKNATWTTVVIPLISMMPLLWRLGQCAKRYRDTGERAHVGNAGKYTAAFSVVVFGVFHDQWLKSPSGEDDDFREDLETRAAFRYVWIAFFIGATLYQFWWDVFMDWGLRPFGLFEGWLDGGKPRPQRLFSPKIYVAFIPLDLLLRFLWTLSLIPYNSSSPFGLELSRALDPFLAVAEVVRRLCWALVRVENEHLTNTSKYRRVNYVPGEHKREEEKRNVFIEVMGVVAVVGSVTLIAYFTP</sequence>
<proteinExistence type="predicted"/>
<feature type="transmembrane region" description="Helical" evidence="5">
    <location>
        <begin position="314"/>
        <end position="335"/>
    </location>
</feature>
<dbReference type="EMBL" id="BRXZ01007922">
    <property type="protein sequence ID" value="GMI35959.1"/>
    <property type="molecule type" value="Genomic_DNA"/>
</dbReference>
<evidence type="ECO:0000256" key="2">
    <source>
        <dbReference type="ARBA" id="ARBA00022692"/>
    </source>
</evidence>
<dbReference type="PANTHER" id="PTHR10783">
    <property type="entry name" value="XENOTROPIC AND POLYTROPIC RETROVIRUS RECEPTOR 1-RELATED"/>
    <property type="match status" value="1"/>
</dbReference>
<evidence type="ECO:0000259" key="6">
    <source>
        <dbReference type="PROSITE" id="PS51380"/>
    </source>
</evidence>
<accession>A0A9W7L6J4</accession>
<feature type="transmembrane region" description="Helical" evidence="5">
    <location>
        <begin position="228"/>
        <end position="247"/>
    </location>
</feature>
<keyword evidence="4 5" id="KW-0472">Membrane</keyword>
<evidence type="ECO:0000256" key="4">
    <source>
        <dbReference type="ARBA" id="ARBA00023136"/>
    </source>
</evidence>
<dbReference type="PROSITE" id="PS51380">
    <property type="entry name" value="EXS"/>
    <property type="match status" value="1"/>
</dbReference>
<evidence type="ECO:0000256" key="3">
    <source>
        <dbReference type="ARBA" id="ARBA00022989"/>
    </source>
</evidence>
<dbReference type="PANTHER" id="PTHR10783:SF103">
    <property type="entry name" value="SOLUTE CARRIER FAMILY 53 MEMBER 1"/>
    <property type="match status" value="1"/>
</dbReference>
<dbReference type="GO" id="GO:0006817">
    <property type="term" value="P:phosphate ion transport"/>
    <property type="evidence" value="ECO:0007669"/>
    <property type="project" value="TreeGrafter"/>
</dbReference>
<feature type="domain" description="EXS" evidence="6">
    <location>
        <begin position="439"/>
        <end position="657"/>
    </location>
</feature>
<evidence type="ECO:0000313" key="8">
    <source>
        <dbReference type="Proteomes" id="UP001165082"/>
    </source>
</evidence>
<dbReference type="Proteomes" id="UP001165082">
    <property type="component" value="Unassembled WGS sequence"/>
</dbReference>
<evidence type="ECO:0000313" key="7">
    <source>
        <dbReference type="EMBL" id="GMI35959.1"/>
    </source>
</evidence>
<name>A0A9W7L6J4_9STRA</name>
<dbReference type="GO" id="GO:0005886">
    <property type="term" value="C:plasma membrane"/>
    <property type="evidence" value="ECO:0007669"/>
    <property type="project" value="TreeGrafter"/>
</dbReference>
<gene>
    <name evidence="7" type="ORF">TrRE_jg2324</name>
</gene>
<feature type="transmembrane region" description="Helical" evidence="5">
    <location>
        <begin position="347"/>
        <end position="366"/>
    </location>
</feature>
<keyword evidence="2 5" id="KW-0812">Transmembrane</keyword>
<keyword evidence="3 5" id="KW-1133">Transmembrane helix</keyword>
<dbReference type="Pfam" id="PF03124">
    <property type="entry name" value="EXS"/>
    <property type="match status" value="1"/>
</dbReference>
<dbReference type="GO" id="GO:0005794">
    <property type="term" value="C:Golgi apparatus"/>
    <property type="evidence" value="ECO:0007669"/>
    <property type="project" value="TreeGrafter"/>
</dbReference>
<comment type="subcellular location">
    <subcellularLocation>
        <location evidence="1">Membrane</location>
        <topology evidence="1">Multi-pass membrane protein</topology>
    </subcellularLocation>
</comment>
<comment type="caution">
    <text evidence="7">The sequence shown here is derived from an EMBL/GenBank/DDBJ whole genome shotgun (WGS) entry which is preliminary data.</text>
</comment>
<dbReference type="GO" id="GO:0000822">
    <property type="term" value="F:inositol hexakisphosphate binding"/>
    <property type="evidence" value="ECO:0007669"/>
    <property type="project" value="TreeGrafter"/>
</dbReference>
<evidence type="ECO:0000256" key="5">
    <source>
        <dbReference type="SAM" id="Phobius"/>
    </source>
</evidence>
<reference evidence="7" key="1">
    <citation type="submission" date="2022-07" db="EMBL/GenBank/DDBJ databases">
        <title>Genome analysis of Parmales, a sister group of diatoms, reveals the evolutionary specialization of diatoms from phago-mixotrophs to photoautotrophs.</title>
        <authorList>
            <person name="Ban H."/>
            <person name="Sato S."/>
            <person name="Yoshikawa S."/>
            <person name="Kazumasa Y."/>
            <person name="Nakamura Y."/>
            <person name="Ichinomiya M."/>
            <person name="Saitoh K."/>
            <person name="Sato N."/>
            <person name="Blanc-Mathieu R."/>
            <person name="Endo H."/>
            <person name="Kuwata A."/>
            <person name="Ogata H."/>
        </authorList>
    </citation>
    <scope>NUCLEOTIDE SEQUENCE</scope>
</reference>
<feature type="transmembrane region" description="Helical" evidence="5">
    <location>
        <begin position="518"/>
        <end position="537"/>
    </location>
</feature>
<feature type="transmembrane region" description="Helical" evidence="5">
    <location>
        <begin position="267"/>
        <end position="285"/>
    </location>
</feature>
<feature type="transmembrane region" description="Helical" evidence="5">
    <location>
        <begin position="570"/>
        <end position="590"/>
    </location>
</feature>
<feature type="transmembrane region" description="Helical" evidence="5">
    <location>
        <begin position="656"/>
        <end position="676"/>
    </location>
</feature>
<dbReference type="InterPro" id="IPR004342">
    <property type="entry name" value="EXS_C"/>
</dbReference>
<dbReference type="GO" id="GO:0016036">
    <property type="term" value="P:cellular response to phosphate starvation"/>
    <property type="evidence" value="ECO:0007669"/>
    <property type="project" value="TreeGrafter"/>
</dbReference>
<dbReference type="OrthoDB" id="9970435at2759"/>
<evidence type="ECO:0000256" key="1">
    <source>
        <dbReference type="ARBA" id="ARBA00004141"/>
    </source>
</evidence>
<dbReference type="AlphaFoldDB" id="A0A9W7L6J4"/>